<feature type="region of interest" description="Disordered" evidence="1">
    <location>
        <begin position="600"/>
        <end position="621"/>
    </location>
</feature>
<gene>
    <name evidence="3" type="ORF">SNE40_023052</name>
</gene>
<evidence type="ECO:0000256" key="1">
    <source>
        <dbReference type="SAM" id="MobiDB-lite"/>
    </source>
</evidence>
<proteinExistence type="predicted"/>
<feature type="transmembrane region" description="Helical" evidence="2">
    <location>
        <begin position="26"/>
        <end position="45"/>
    </location>
</feature>
<feature type="region of interest" description="Disordered" evidence="1">
    <location>
        <begin position="545"/>
        <end position="570"/>
    </location>
</feature>
<evidence type="ECO:0000313" key="3">
    <source>
        <dbReference type="EMBL" id="KAK6166330.1"/>
    </source>
</evidence>
<feature type="compositionally biased region" description="Polar residues" evidence="1">
    <location>
        <begin position="545"/>
        <end position="556"/>
    </location>
</feature>
<protein>
    <submittedName>
        <fullName evidence="3">Uncharacterized protein</fullName>
    </submittedName>
</protein>
<reference evidence="3 4" key="1">
    <citation type="submission" date="2024-01" db="EMBL/GenBank/DDBJ databases">
        <title>The genome of the rayed Mediterranean limpet Patella caerulea (Linnaeus, 1758).</title>
        <authorList>
            <person name="Anh-Thu Weber A."/>
            <person name="Halstead-Nussloch G."/>
        </authorList>
    </citation>
    <scope>NUCLEOTIDE SEQUENCE [LARGE SCALE GENOMIC DNA]</scope>
    <source>
        <strain evidence="3">AATW-2023a</strain>
        <tissue evidence="3">Whole specimen</tissue>
    </source>
</reference>
<evidence type="ECO:0000256" key="2">
    <source>
        <dbReference type="SAM" id="Phobius"/>
    </source>
</evidence>
<sequence>MSVNFRNNATNAGIENKYLEGNRFPWLPSVFVAVSLLVFLGLSFAKYHRKVSKKRQATLDYMLVHSRMLRRRTLAPLCNTYSISIKDLASSVRIRVPNASVCLKSIDSFNYNMTSMDSNDYVNKEESEPLTPYCGATLNDSTSSKFLDSALSFSGSEWDYSQPKSPRPPRFNLSGIHSDESYDKNKIKRKRWRRSFSLDDYWLGNKKRYHALNLMDDSFDTGMNTSDDVYQCCNETDSQHEITYLTSATTIQEGDVLLNDNQMSDRDSFNNINTQMLYPRPNRQQKLVDKRKRLTKIKHCGNACQNCSAPIRQDDKKDNELNMETTPTRRIEKSNHVAYKSKSVSFDMRNVRKRICDIRSDSAPSSSVSHTLILLSHQHKNEPGFSSEFLPFEENSKLTTSNTPISTSSKRKKIFAHQKNVDLNSLELRVINDMGFENVESSRAGETFINKNSLSNEIIGDKKITLDITNECPILFMLHPNLRDASQLARGSFRSLRCNSSVECASSVKMFHGDNRAITINNNEIKDSYTDKMLMDSAAVKNTSEFSDNLQNSSNKGTDKNTSEFSDNLQNSSSNINFTNGLINDAYLWSRKSWKMYADRKKQEQKPLSGKTNPGEIILYN</sequence>
<keyword evidence="4" id="KW-1185">Reference proteome</keyword>
<evidence type="ECO:0000313" key="4">
    <source>
        <dbReference type="Proteomes" id="UP001347796"/>
    </source>
</evidence>
<accession>A0AAN8G5H9</accession>
<comment type="caution">
    <text evidence="3">The sequence shown here is derived from an EMBL/GenBank/DDBJ whole genome shotgun (WGS) entry which is preliminary data.</text>
</comment>
<name>A0AAN8G5H9_PATCE</name>
<keyword evidence="2" id="KW-0472">Membrane</keyword>
<organism evidence="3 4">
    <name type="scientific">Patella caerulea</name>
    <name type="common">Rayed Mediterranean limpet</name>
    <dbReference type="NCBI Taxonomy" id="87958"/>
    <lineage>
        <taxon>Eukaryota</taxon>
        <taxon>Metazoa</taxon>
        <taxon>Spiralia</taxon>
        <taxon>Lophotrochozoa</taxon>
        <taxon>Mollusca</taxon>
        <taxon>Gastropoda</taxon>
        <taxon>Patellogastropoda</taxon>
        <taxon>Patelloidea</taxon>
        <taxon>Patellidae</taxon>
        <taxon>Patella</taxon>
    </lineage>
</organism>
<keyword evidence="2" id="KW-0812">Transmembrane</keyword>
<dbReference type="EMBL" id="JAZGQO010000021">
    <property type="protein sequence ID" value="KAK6166330.1"/>
    <property type="molecule type" value="Genomic_DNA"/>
</dbReference>
<keyword evidence="2" id="KW-1133">Transmembrane helix</keyword>
<dbReference type="Proteomes" id="UP001347796">
    <property type="component" value="Unassembled WGS sequence"/>
</dbReference>
<dbReference type="AlphaFoldDB" id="A0AAN8G5H9"/>